<evidence type="ECO:0000259" key="3">
    <source>
        <dbReference type="PROSITE" id="PS50102"/>
    </source>
</evidence>
<dbReference type="PROSITE" id="PS50102">
    <property type="entry name" value="RRM"/>
    <property type="match status" value="1"/>
</dbReference>
<keyword evidence="1 2" id="KW-0694">RNA-binding</keyword>
<dbReference type="EMBL" id="GIBP01008321">
    <property type="protein sequence ID" value="NDV37290.1"/>
    <property type="molecule type" value="Transcribed_RNA"/>
</dbReference>
<sequence>MSTFGNVVQAKVVMDKATGRSKGYGFATFSTPQEAQAAVKEGFLIIDGNKCNCNLASLGVKEDKKRAAFTNPAAVHPVYGLPLDMGYSMPPSGDYYSQEFQMNMQSMQSMYQEICNIKYDISALNQTIANLKNTTMLIKAGIDHLVALPANGGGSSAGGNGAAGYGSYPGLN</sequence>
<dbReference type="InterPro" id="IPR012677">
    <property type="entry name" value="Nucleotide-bd_a/b_plait_sf"/>
</dbReference>
<dbReference type="Pfam" id="PF00076">
    <property type="entry name" value="RRM_1"/>
    <property type="match status" value="1"/>
</dbReference>
<dbReference type="AlphaFoldDB" id="A0A6B2LKE6"/>
<dbReference type="InterPro" id="IPR035979">
    <property type="entry name" value="RBD_domain_sf"/>
</dbReference>
<dbReference type="PANTHER" id="PTHR11176:SF57">
    <property type="entry name" value="PROTEIN BOULE"/>
    <property type="match status" value="1"/>
</dbReference>
<name>A0A6B2LKE6_9EUKA</name>
<feature type="domain" description="RRM" evidence="3">
    <location>
        <begin position="1"/>
        <end position="65"/>
    </location>
</feature>
<dbReference type="PANTHER" id="PTHR11176">
    <property type="entry name" value="BOULE-RELATED"/>
    <property type="match status" value="1"/>
</dbReference>
<evidence type="ECO:0000256" key="2">
    <source>
        <dbReference type="PROSITE-ProRule" id="PRU00176"/>
    </source>
</evidence>
<dbReference type="Gene3D" id="3.30.70.330">
    <property type="match status" value="1"/>
</dbReference>
<dbReference type="InterPro" id="IPR000504">
    <property type="entry name" value="RRM_dom"/>
</dbReference>
<dbReference type="SUPFAM" id="SSF54928">
    <property type="entry name" value="RNA-binding domain, RBD"/>
    <property type="match status" value="1"/>
</dbReference>
<organism evidence="4">
    <name type="scientific">Arcella intermedia</name>
    <dbReference type="NCBI Taxonomy" id="1963864"/>
    <lineage>
        <taxon>Eukaryota</taxon>
        <taxon>Amoebozoa</taxon>
        <taxon>Tubulinea</taxon>
        <taxon>Elardia</taxon>
        <taxon>Arcellinida</taxon>
        <taxon>Sphaerothecina</taxon>
        <taxon>Arcellidae</taxon>
        <taxon>Arcella</taxon>
    </lineage>
</organism>
<evidence type="ECO:0000313" key="4">
    <source>
        <dbReference type="EMBL" id="NDV37290.1"/>
    </source>
</evidence>
<dbReference type="GO" id="GO:0003723">
    <property type="term" value="F:RNA binding"/>
    <property type="evidence" value="ECO:0007669"/>
    <property type="project" value="UniProtKB-UniRule"/>
</dbReference>
<reference evidence="4" key="1">
    <citation type="journal article" date="2020" name="J. Eukaryot. Microbiol.">
        <title>De novo Sequencing, Assembly and Annotation of the Transcriptome for the Free-Living Testate Amoeba Arcella intermedia.</title>
        <authorList>
            <person name="Ribeiro G.M."/>
            <person name="Porfirio-Sousa A.L."/>
            <person name="Maurer-Alcala X.X."/>
            <person name="Katz L.A."/>
            <person name="Lahr D.J.G."/>
        </authorList>
    </citation>
    <scope>NUCLEOTIDE SEQUENCE</scope>
</reference>
<accession>A0A6B2LKE6</accession>
<proteinExistence type="predicted"/>
<protein>
    <recommendedName>
        <fullName evidence="3">RRM domain-containing protein</fullName>
    </recommendedName>
</protein>
<evidence type="ECO:0000256" key="1">
    <source>
        <dbReference type="ARBA" id="ARBA00022884"/>
    </source>
</evidence>